<name>G3HRB5_CRIGR</name>
<dbReference type="EMBL" id="JH000633">
    <property type="protein sequence ID" value="EGW11303.1"/>
    <property type="molecule type" value="Genomic_DNA"/>
</dbReference>
<reference evidence="2" key="1">
    <citation type="journal article" date="2011" name="Nat. Biotechnol.">
        <title>The genomic sequence of the Chinese hamster ovary (CHO)-K1 cell line.</title>
        <authorList>
            <person name="Xu X."/>
            <person name="Nagarajan H."/>
            <person name="Lewis N.E."/>
            <person name="Pan S."/>
            <person name="Cai Z."/>
            <person name="Liu X."/>
            <person name="Chen W."/>
            <person name="Xie M."/>
            <person name="Wang W."/>
            <person name="Hammond S."/>
            <person name="Andersen M.R."/>
            <person name="Neff N."/>
            <person name="Passarelli B."/>
            <person name="Koh W."/>
            <person name="Fan H.C."/>
            <person name="Wang J."/>
            <person name="Gui Y."/>
            <person name="Lee K.H."/>
            <person name="Betenbaugh M.J."/>
            <person name="Quake S.R."/>
            <person name="Famili I."/>
            <person name="Palsson B.O."/>
            <person name="Wang J."/>
        </authorList>
    </citation>
    <scope>NUCLEOTIDE SEQUENCE [LARGE SCALE GENOMIC DNA]</scope>
    <source>
        <strain evidence="2">CHO K1 cell line</strain>
    </source>
</reference>
<dbReference type="InParanoid" id="G3HRB5"/>
<evidence type="ECO:0000313" key="1">
    <source>
        <dbReference type="EMBL" id="EGW11303.1"/>
    </source>
</evidence>
<gene>
    <name evidence="1" type="ORF">I79_013380</name>
</gene>
<accession>G3HRB5</accession>
<evidence type="ECO:0000313" key="2">
    <source>
        <dbReference type="Proteomes" id="UP000001075"/>
    </source>
</evidence>
<sequence length="59" mass="6814">MKFKKANSKLEHFDPILPSFEGNETFKLALFSCAMTNDLIEEKNKSLDLSLDYSLIYSH</sequence>
<protein>
    <submittedName>
        <fullName evidence="1">Uncharacterized protein</fullName>
    </submittedName>
</protein>
<proteinExistence type="predicted"/>
<dbReference type="AlphaFoldDB" id="G3HRB5"/>
<dbReference type="Proteomes" id="UP000001075">
    <property type="component" value="Unassembled WGS sequence"/>
</dbReference>
<organism evidence="1 2">
    <name type="scientific">Cricetulus griseus</name>
    <name type="common">Chinese hamster</name>
    <name type="synonym">Cricetulus barabensis griseus</name>
    <dbReference type="NCBI Taxonomy" id="10029"/>
    <lineage>
        <taxon>Eukaryota</taxon>
        <taxon>Metazoa</taxon>
        <taxon>Chordata</taxon>
        <taxon>Craniata</taxon>
        <taxon>Vertebrata</taxon>
        <taxon>Euteleostomi</taxon>
        <taxon>Mammalia</taxon>
        <taxon>Eutheria</taxon>
        <taxon>Euarchontoglires</taxon>
        <taxon>Glires</taxon>
        <taxon>Rodentia</taxon>
        <taxon>Myomorpha</taxon>
        <taxon>Muroidea</taxon>
        <taxon>Cricetidae</taxon>
        <taxon>Cricetinae</taxon>
        <taxon>Cricetulus</taxon>
    </lineage>
</organism>